<accession>A0ABW2QGB1</accession>
<evidence type="ECO:0000313" key="4">
    <source>
        <dbReference type="EMBL" id="MFC7408076.1"/>
    </source>
</evidence>
<dbReference type="EMBL" id="JBHTCA010000002">
    <property type="protein sequence ID" value="MFC7408076.1"/>
    <property type="molecule type" value="Genomic_DNA"/>
</dbReference>
<dbReference type="RefSeq" id="WP_382220037.1">
    <property type="nucleotide sequence ID" value="NZ_JBHTCA010000002.1"/>
</dbReference>
<dbReference type="PANTHER" id="PTHR16943">
    <property type="entry name" value="2-METHYLCITRATE DEHYDRATASE-RELATED"/>
    <property type="match status" value="1"/>
</dbReference>
<gene>
    <name evidence="4" type="ORF">ACFQPB_04325</name>
</gene>
<dbReference type="Gene3D" id="1.10.4100.10">
    <property type="entry name" value="2-methylcitrate dehydratase PrpD"/>
    <property type="match status" value="1"/>
</dbReference>
<dbReference type="InterPro" id="IPR042188">
    <property type="entry name" value="MmgE/PrpD_sf_2"/>
</dbReference>
<sequence>MNTSVDTLQTLSEWAASLRYEALPADVHTHTGWILADTVAAIVGGSAEPELRRWVARQTGGGSATLVGLGQRTQAATAALINGTAGTFLEMDEGNRFSRGHPAVHVLPALLALADTQRLARADFLAALVVGYEVGSRIGAASQLRGAMHPHGTWGTIGAAAASARAHGYSATLMKETINVSASMTIATSKKTMLEGGLVRNLYAGLSNHNGLLAAQLAACGFTGERDGVASLFGQIVSERYDSAEVLRDLGADWHLMHNYFKRHSCCRYNHGTLDALDLLAQREGLPAPEQIAKVEVRTYGLAAELIDPAPRNTLAAKFSVPFAVATRIVRGSSGLASFTWEAVRDERVLALAQRVTVTEDTAMTARLPQERPAQVRITTTDGRVWQAEVGVNRGDDASPYTPQELSAKFIELCTRVWPTAHAEQVLHTTLSLAQDDGTLDDWLQLLRHPPLQ</sequence>
<evidence type="ECO:0000259" key="3">
    <source>
        <dbReference type="Pfam" id="PF19305"/>
    </source>
</evidence>
<dbReference type="InterPro" id="IPR036148">
    <property type="entry name" value="MmgE/PrpD_sf"/>
</dbReference>
<feature type="domain" description="MmgE/PrpD N-terminal" evidence="2">
    <location>
        <begin position="9"/>
        <end position="228"/>
    </location>
</feature>
<dbReference type="InterPro" id="IPR045337">
    <property type="entry name" value="MmgE_PrpD_C"/>
</dbReference>
<reference evidence="5" key="1">
    <citation type="journal article" date="2019" name="Int. J. Syst. Evol. Microbiol.">
        <title>The Global Catalogue of Microorganisms (GCM) 10K type strain sequencing project: providing services to taxonomists for standard genome sequencing and annotation.</title>
        <authorList>
            <consortium name="The Broad Institute Genomics Platform"/>
            <consortium name="The Broad Institute Genome Sequencing Center for Infectious Disease"/>
            <person name="Wu L."/>
            <person name="Ma J."/>
        </authorList>
    </citation>
    <scope>NUCLEOTIDE SEQUENCE [LARGE SCALE GENOMIC DNA]</scope>
    <source>
        <strain evidence="5">CGMCC 1.12371</strain>
    </source>
</reference>
<dbReference type="SUPFAM" id="SSF103378">
    <property type="entry name" value="2-methylcitrate dehydratase PrpD"/>
    <property type="match status" value="1"/>
</dbReference>
<dbReference type="PANTHER" id="PTHR16943:SF8">
    <property type="entry name" value="2-METHYLCITRATE DEHYDRATASE"/>
    <property type="match status" value="1"/>
</dbReference>
<dbReference type="InterPro" id="IPR042183">
    <property type="entry name" value="MmgE/PrpD_sf_1"/>
</dbReference>
<organism evidence="4 5">
    <name type="scientific">Hydrogenophaga atypica</name>
    <dbReference type="NCBI Taxonomy" id="249409"/>
    <lineage>
        <taxon>Bacteria</taxon>
        <taxon>Pseudomonadati</taxon>
        <taxon>Pseudomonadota</taxon>
        <taxon>Betaproteobacteria</taxon>
        <taxon>Burkholderiales</taxon>
        <taxon>Comamonadaceae</taxon>
        <taxon>Hydrogenophaga</taxon>
    </lineage>
</organism>
<comment type="caution">
    <text evidence="4">The sequence shown here is derived from an EMBL/GenBank/DDBJ whole genome shotgun (WGS) entry which is preliminary data.</text>
</comment>
<feature type="domain" description="MmgE/PrpD C-terminal" evidence="3">
    <location>
        <begin position="264"/>
        <end position="431"/>
    </location>
</feature>
<proteinExistence type="inferred from homology"/>
<dbReference type="Gene3D" id="3.30.1330.120">
    <property type="entry name" value="2-methylcitrate dehydratase PrpD"/>
    <property type="match status" value="1"/>
</dbReference>
<evidence type="ECO:0000256" key="1">
    <source>
        <dbReference type="ARBA" id="ARBA00006174"/>
    </source>
</evidence>
<dbReference type="Proteomes" id="UP001596501">
    <property type="component" value="Unassembled WGS sequence"/>
</dbReference>
<name>A0ABW2QGB1_9BURK</name>
<protein>
    <submittedName>
        <fullName evidence="4">MmgE/PrpD family protein</fullName>
    </submittedName>
</protein>
<dbReference type="Pfam" id="PF03972">
    <property type="entry name" value="MmgE_PrpD_N"/>
    <property type="match status" value="1"/>
</dbReference>
<dbReference type="InterPro" id="IPR045336">
    <property type="entry name" value="MmgE_PrpD_N"/>
</dbReference>
<keyword evidence="5" id="KW-1185">Reference proteome</keyword>
<evidence type="ECO:0000313" key="5">
    <source>
        <dbReference type="Proteomes" id="UP001596501"/>
    </source>
</evidence>
<dbReference type="InterPro" id="IPR005656">
    <property type="entry name" value="MmgE_PrpD"/>
</dbReference>
<evidence type="ECO:0000259" key="2">
    <source>
        <dbReference type="Pfam" id="PF03972"/>
    </source>
</evidence>
<dbReference type="Pfam" id="PF19305">
    <property type="entry name" value="MmgE_PrpD_C"/>
    <property type="match status" value="1"/>
</dbReference>
<comment type="similarity">
    <text evidence="1">Belongs to the PrpD family.</text>
</comment>